<dbReference type="Proteomes" id="UP000276133">
    <property type="component" value="Unassembled WGS sequence"/>
</dbReference>
<name>A0A3M7RBY0_BRAPC</name>
<comment type="caution">
    <text evidence="1">The sequence shown here is derived from an EMBL/GenBank/DDBJ whole genome shotgun (WGS) entry which is preliminary data.</text>
</comment>
<reference evidence="1 2" key="1">
    <citation type="journal article" date="2018" name="Sci. Rep.">
        <title>Genomic signatures of local adaptation to the degree of environmental predictability in rotifers.</title>
        <authorList>
            <person name="Franch-Gras L."/>
            <person name="Hahn C."/>
            <person name="Garcia-Roger E.M."/>
            <person name="Carmona M.J."/>
            <person name="Serra M."/>
            <person name="Gomez A."/>
        </authorList>
    </citation>
    <scope>NUCLEOTIDE SEQUENCE [LARGE SCALE GENOMIC DNA]</scope>
    <source>
        <strain evidence="1">HYR1</strain>
    </source>
</reference>
<gene>
    <name evidence="1" type="ORF">BpHYR1_030352</name>
</gene>
<dbReference type="AlphaFoldDB" id="A0A3M7RBY0"/>
<dbReference type="EMBL" id="REGN01003753">
    <property type="protein sequence ID" value="RNA20961.1"/>
    <property type="molecule type" value="Genomic_DNA"/>
</dbReference>
<keyword evidence="2" id="KW-1185">Reference proteome</keyword>
<evidence type="ECO:0000313" key="2">
    <source>
        <dbReference type="Proteomes" id="UP000276133"/>
    </source>
</evidence>
<accession>A0A3M7RBY0</accession>
<protein>
    <submittedName>
        <fullName evidence="1">Uncharacterized protein</fullName>
    </submittedName>
</protein>
<sequence>MIERVKNLVDIDQNVKKSLAVRCIVDADFYLNILKISKYIETNLSHFAKAMTNNQASALSRSVVKRQINFEASSDCNLDNSKIKLICSVRVKTEFLPIAIDFHINNGYSETFLIKNGIPINNRINEIPNLKSHIVLYQLAGNANVYLFSSLFQADGNLLGFEFHSMSNVTNLMIEIKSVNLTVYPGSFVDWKDVKTHKSFLIDKSFKKLVRSYN</sequence>
<evidence type="ECO:0000313" key="1">
    <source>
        <dbReference type="EMBL" id="RNA20961.1"/>
    </source>
</evidence>
<proteinExistence type="predicted"/>
<organism evidence="1 2">
    <name type="scientific">Brachionus plicatilis</name>
    <name type="common">Marine rotifer</name>
    <name type="synonym">Brachionus muelleri</name>
    <dbReference type="NCBI Taxonomy" id="10195"/>
    <lineage>
        <taxon>Eukaryota</taxon>
        <taxon>Metazoa</taxon>
        <taxon>Spiralia</taxon>
        <taxon>Gnathifera</taxon>
        <taxon>Rotifera</taxon>
        <taxon>Eurotatoria</taxon>
        <taxon>Monogononta</taxon>
        <taxon>Pseudotrocha</taxon>
        <taxon>Ploima</taxon>
        <taxon>Brachionidae</taxon>
        <taxon>Brachionus</taxon>
    </lineage>
</organism>